<dbReference type="GO" id="GO:0005737">
    <property type="term" value="C:cytoplasm"/>
    <property type="evidence" value="ECO:0007669"/>
    <property type="project" value="TreeGrafter"/>
</dbReference>
<accession>A0A7W5TUY4</accession>
<dbReference type="Gene3D" id="3.30.930.10">
    <property type="entry name" value="Bira Bifunctional Protein, Domain 2"/>
    <property type="match status" value="1"/>
</dbReference>
<proteinExistence type="predicted"/>
<comment type="caution">
    <text evidence="3">The sequence shown here is derived from an EMBL/GenBank/DDBJ whole genome shotgun (WGS) entry which is preliminary data.</text>
</comment>
<dbReference type="PROSITE" id="PS51733">
    <property type="entry name" value="BPL_LPL_CATALYTIC"/>
    <property type="match status" value="1"/>
</dbReference>
<dbReference type="Gene3D" id="2.30.30.100">
    <property type="match status" value="1"/>
</dbReference>
<name>A0A7W5TUY4_9MICC</name>
<dbReference type="SUPFAM" id="SSF55681">
    <property type="entry name" value="Class II aaRS and biotin synthetases"/>
    <property type="match status" value="1"/>
</dbReference>
<dbReference type="InterPro" id="IPR004408">
    <property type="entry name" value="Biotin_CoA_COase_ligase"/>
</dbReference>
<dbReference type="Proteomes" id="UP000547528">
    <property type="component" value="Unassembled WGS sequence"/>
</dbReference>
<dbReference type="Pfam" id="PF03099">
    <property type="entry name" value="BPL_LplA_LipB"/>
    <property type="match status" value="1"/>
</dbReference>
<reference evidence="3 4" key="1">
    <citation type="submission" date="2020-08" db="EMBL/GenBank/DDBJ databases">
        <title>Sequencing the genomes of 1000 actinobacteria strains.</title>
        <authorList>
            <person name="Klenk H.-P."/>
        </authorList>
    </citation>
    <scope>NUCLEOTIDE SEQUENCE [LARGE SCALE GENOMIC DNA]</scope>
    <source>
        <strain evidence="3 4">DSM 28238</strain>
    </source>
</reference>
<dbReference type="InterPro" id="IPR045864">
    <property type="entry name" value="aa-tRNA-synth_II/BPL/LPL"/>
</dbReference>
<evidence type="ECO:0000313" key="3">
    <source>
        <dbReference type="EMBL" id="MBB3668208.1"/>
    </source>
</evidence>
<dbReference type="NCBIfam" id="TIGR00121">
    <property type="entry name" value="birA_ligase"/>
    <property type="match status" value="1"/>
</dbReference>
<keyword evidence="4" id="KW-1185">Reference proteome</keyword>
<dbReference type="GO" id="GO:0004077">
    <property type="term" value="F:biotin--[biotin carboxyl-carrier protein] ligase activity"/>
    <property type="evidence" value="ECO:0007669"/>
    <property type="project" value="UniProtKB-EC"/>
</dbReference>
<gene>
    <name evidence="3" type="ORF">FHX47_001837</name>
</gene>
<dbReference type="PANTHER" id="PTHR12835:SF5">
    <property type="entry name" value="BIOTIN--PROTEIN LIGASE"/>
    <property type="match status" value="1"/>
</dbReference>
<dbReference type="CDD" id="cd16442">
    <property type="entry name" value="BPL"/>
    <property type="match status" value="1"/>
</dbReference>
<organism evidence="3 4">
    <name type="scientific">Garicola koreensis</name>
    <dbReference type="NCBI Taxonomy" id="1262554"/>
    <lineage>
        <taxon>Bacteria</taxon>
        <taxon>Bacillati</taxon>
        <taxon>Actinomycetota</taxon>
        <taxon>Actinomycetes</taxon>
        <taxon>Micrococcales</taxon>
        <taxon>Micrococcaceae</taxon>
        <taxon>Garicola</taxon>
    </lineage>
</organism>
<keyword evidence="1 3" id="KW-0436">Ligase</keyword>
<dbReference type="InterPro" id="IPR004143">
    <property type="entry name" value="BPL_LPL_catalytic"/>
</dbReference>
<sequence>MLDEAQLTHRLVEPGVVSRLVRVETTDSTNAELLRAAAAPDFAAQWPHMAVLTAEEQTAGRGRLGRGWASPKSSTLSTSILLRPSLPRQQWHWLTLTAGLALVRALGARDVAAALKWPNDVHVDGRKIAGLLAVVPPDDPSAVIIGCGINVLQSAEQLPTQTATSVVLEAQRAGHPTPDVESAEAAALRTDLLADWLDSFAQLMRRIQQHADVQPLRADIIAAVSTPGEQVRVELPGGTAVRGRAVRVDTHGALEVEVTARRRTVLDPEAGGGHEGLWESSRAVRESYTAGDVVHLRPAAGGRAR</sequence>
<dbReference type="PANTHER" id="PTHR12835">
    <property type="entry name" value="BIOTIN PROTEIN LIGASE"/>
    <property type="match status" value="1"/>
</dbReference>
<dbReference type="RefSeq" id="WP_183358617.1">
    <property type="nucleotide sequence ID" value="NZ_BAABKR010000016.1"/>
</dbReference>
<evidence type="ECO:0000313" key="4">
    <source>
        <dbReference type="Proteomes" id="UP000547528"/>
    </source>
</evidence>
<dbReference type="EC" id="6.3.4.15" evidence="3"/>
<feature type="domain" description="BPL/LPL catalytic" evidence="2">
    <location>
        <begin position="3"/>
        <end position="201"/>
    </location>
</feature>
<dbReference type="AlphaFoldDB" id="A0A7W5TUY4"/>
<dbReference type="EMBL" id="JACIBT010000010">
    <property type="protein sequence ID" value="MBB3668208.1"/>
    <property type="molecule type" value="Genomic_DNA"/>
</dbReference>
<protein>
    <submittedName>
        <fullName evidence="3">BirA family biotin operon repressor/biotin-[acetyl-CoA-carboxylase] ligase</fullName>
        <ecNumber evidence="3">6.3.4.15</ecNumber>
    </submittedName>
</protein>
<evidence type="ECO:0000256" key="1">
    <source>
        <dbReference type="ARBA" id="ARBA00022598"/>
    </source>
</evidence>
<evidence type="ECO:0000259" key="2">
    <source>
        <dbReference type="PROSITE" id="PS51733"/>
    </source>
</evidence>